<dbReference type="EMBL" id="JACTAG010000002">
    <property type="protein sequence ID" value="MBD3665634.1"/>
    <property type="molecule type" value="Genomic_DNA"/>
</dbReference>
<dbReference type="RefSeq" id="WP_191076599.1">
    <property type="nucleotide sequence ID" value="NZ_JACTAG010000002.1"/>
</dbReference>
<sequence>MSATLLETARNNRVIALQTLKARRAKLEANNNVFCLSSMRVDRIVHPMFKSCRMDLMEDRIAA</sequence>
<comment type="caution">
    <text evidence="1">The sequence shown here is derived from an EMBL/GenBank/DDBJ whole genome shotgun (WGS) entry which is preliminary data.</text>
</comment>
<keyword evidence="2" id="KW-1185">Reference proteome</keyword>
<reference evidence="1" key="1">
    <citation type="submission" date="2020-08" db="EMBL/GenBank/DDBJ databases">
        <title>Sulfitobacter aestuariivivens sp. nov., isolated from a tidal flat.</title>
        <authorList>
            <person name="Park S."/>
            <person name="Yoon J.-H."/>
        </authorList>
    </citation>
    <scope>NUCLEOTIDE SEQUENCE</scope>
    <source>
        <strain evidence="1">TSTF-M16</strain>
    </source>
</reference>
<organism evidence="1 2">
    <name type="scientific">Sulfitobacter aestuariivivens</name>
    <dbReference type="NCBI Taxonomy" id="2766981"/>
    <lineage>
        <taxon>Bacteria</taxon>
        <taxon>Pseudomonadati</taxon>
        <taxon>Pseudomonadota</taxon>
        <taxon>Alphaproteobacteria</taxon>
        <taxon>Rhodobacterales</taxon>
        <taxon>Roseobacteraceae</taxon>
        <taxon>Sulfitobacter</taxon>
    </lineage>
</organism>
<gene>
    <name evidence="1" type="ORF">H9Q16_16995</name>
</gene>
<dbReference type="Proteomes" id="UP000635142">
    <property type="component" value="Unassembled WGS sequence"/>
</dbReference>
<protein>
    <submittedName>
        <fullName evidence="1">Uncharacterized protein</fullName>
    </submittedName>
</protein>
<evidence type="ECO:0000313" key="2">
    <source>
        <dbReference type="Proteomes" id="UP000635142"/>
    </source>
</evidence>
<name>A0A927HGN1_9RHOB</name>
<proteinExistence type="predicted"/>
<accession>A0A927HGN1</accession>
<dbReference type="AlphaFoldDB" id="A0A927HGN1"/>
<evidence type="ECO:0000313" key="1">
    <source>
        <dbReference type="EMBL" id="MBD3665634.1"/>
    </source>
</evidence>